<feature type="transmembrane region" description="Helical" evidence="5">
    <location>
        <begin position="127"/>
        <end position="146"/>
    </location>
</feature>
<evidence type="ECO:0000256" key="2">
    <source>
        <dbReference type="ARBA" id="ARBA00022692"/>
    </source>
</evidence>
<reference evidence="6 7" key="1">
    <citation type="submission" date="2020-05" db="EMBL/GenBank/DDBJ databases">
        <title>Identification and distribution of gene clusters putatively required for synthesis of sphingolipid metabolism inhibitors in phylogenetically diverse species of the filamentous fungus Fusarium.</title>
        <authorList>
            <person name="Kim H.-S."/>
            <person name="Busman M."/>
            <person name="Brown D.W."/>
            <person name="Divon H."/>
            <person name="Uhlig S."/>
            <person name="Proctor R.H."/>
        </authorList>
    </citation>
    <scope>NUCLEOTIDE SEQUENCE [LARGE SCALE GENOMIC DNA]</scope>
    <source>
        <strain evidence="6 7">NRRL 13617</strain>
    </source>
</reference>
<dbReference type="PANTHER" id="PTHR42718:SF41">
    <property type="entry name" value="MFS TRANSPORTER OF UNKOWN SPECIFICITY (AFU_ORTHOLOGUE AFUA_5G09940)-RELATED"/>
    <property type="match status" value="1"/>
</dbReference>
<evidence type="ECO:0000256" key="4">
    <source>
        <dbReference type="ARBA" id="ARBA00023136"/>
    </source>
</evidence>
<dbReference type="EMBL" id="JAAOAQ010000084">
    <property type="protein sequence ID" value="KAF5568408.1"/>
    <property type="molecule type" value="Genomic_DNA"/>
</dbReference>
<dbReference type="Proteomes" id="UP000582016">
    <property type="component" value="Unassembled WGS sequence"/>
</dbReference>
<evidence type="ECO:0000256" key="3">
    <source>
        <dbReference type="ARBA" id="ARBA00022989"/>
    </source>
</evidence>
<evidence type="ECO:0000313" key="7">
    <source>
        <dbReference type="Proteomes" id="UP000582016"/>
    </source>
</evidence>
<dbReference type="AlphaFoldDB" id="A0A8H5K7T2"/>
<feature type="transmembrane region" description="Helical" evidence="5">
    <location>
        <begin position="88"/>
        <end position="106"/>
    </location>
</feature>
<organism evidence="6 7">
    <name type="scientific">Fusarium phyllophilum</name>
    <dbReference type="NCBI Taxonomy" id="47803"/>
    <lineage>
        <taxon>Eukaryota</taxon>
        <taxon>Fungi</taxon>
        <taxon>Dikarya</taxon>
        <taxon>Ascomycota</taxon>
        <taxon>Pezizomycotina</taxon>
        <taxon>Sordariomycetes</taxon>
        <taxon>Hypocreomycetidae</taxon>
        <taxon>Hypocreales</taxon>
        <taxon>Nectriaceae</taxon>
        <taxon>Fusarium</taxon>
        <taxon>Fusarium fujikuroi species complex</taxon>
    </lineage>
</organism>
<comment type="caution">
    <text evidence="6">The sequence shown here is derived from an EMBL/GenBank/DDBJ whole genome shotgun (WGS) entry which is preliminary data.</text>
</comment>
<dbReference type="SUPFAM" id="SSF103473">
    <property type="entry name" value="MFS general substrate transporter"/>
    <property type="match status" value="1"/>
</dbReference>
<proteinExistence type="predicted"/>
<evidence type="ECO:0000256" key="5">
    <source>
        <dbReference type="SAM" id="Phobius"/>
    </source>
</evidence>
<keyword evidence="2 5" id="KW-0812">Transmembrane</keyword>
<dbReference type="GO" id="GO:0016020">
    <property type="term" value="C:membrane"/>
    <property type="evidence" value="ECO:0007669"/>
    <property type="project" value="UniProtKB-SubCell"/>
</dbReference>
<accession>A0A8H5K7T2</accession>
<dbReference type="PANTHER" id="PTHR42718">
    <property type="entry name" value="MAJOR FACILITATOR SUPERFAMILY MULTIDRUG TRANSPORTER MFSC"/>
    <property type="match status" value="1"/>
</dbReference>
<keyword evidence="3 5" id="KW-1133">Transmembrane helix</keyword>
<feature type="transmembrane region" description="Helical" evidence="5">
    <location>
        <begin position="56"/>
        <end position="76"/>
    </location>
</feature>
<dbReference type="InterPro" id="IPR036259">
    <property type="entry name" value="MFS_trans_sf"/>
</dbReference>
<sequence length="214" mass="23671">MAPIGAAGGSVFPGFFGQLLPWWWLFFFLAMLGAVIVSLFHLIVPAEGRPHDPAGNIDYIGAYFGIAALFLFNFVWTQATIVGWERPYIYILLILCALHLVMFVLWEIRTSEPIMPLTIWNSPSFRMVIISAFVSFMSFGMLLWYVTAWQIQIRGYSMFLNAATYAPLAIGGAGAAILSAKAIRHLATQYILAIGSVATVVSLILIATMPEQQT</sequence>
<feature type="transmembrane region" description="Helical" evidence="5">
    <location>
        <begin position="158"/>
        <end position="178"/>
    </location>
</feature>
<feature type="transmembrane region" description="Helical" evidence="5">
    <location>
        <begin position="190"/>
        <end position="209"/>
    </location>
</feature>
<gene>
    <name evidence="6" type="ORF">FPHYL_2792</name>
</gene>
<dbReference type="OrthoDB" id="440755at2759"/>
<evidence type="ECO:0000313" key="6">
    <source>
        <dbReference type="EMBL" id="KAF5568408.1"/>
    </source>
</evidence>
<keyword evidence="7" id="KW-1185">Reference proteome</keyword>
<comment type="subcellular location">
    <subcellularLocation>
        <location evidence="1">Membrane</location>
        <topology evidence="1">Multi-pass membrane protein</topology>
    </subcellularLocation>
</comment>
<evidence type="ECO:0000256" key="1">
    <source>
        <dbReference type="ARBA" id="ARBA00004141"/>
    </source>
</evidence>
<feature type="transmembrane region" description="Helical" evidence="5">
    <location>
        <begin position="22"/>
        <end position="44"/>
    </location>
</feature>
<keyword evidence="4 5" id="KW-0472">Membrane</keyword>
<name>A0A8H5K7T2_9HYPO</name>
<protein>
    <submittedName>
        <fullName evidence="6">Efflux pump antibiotic resistance</fullName>
    </submittedName>
</protein>